<proteinExistence type="predicted"/>
<organism evidence="2 3">
    <name type="scientific">Carpediemonas membranifera</name>
    <dbReference type="NCBI Taxonomy" id="201153"/>
    <lineage>
        <taxon>Eukaryota</taxon>
        <taxon>Metamonada</taxon>
        <taxon>Carpediemonas-like organisms</taxon>
        <taxon>Carpediemonas</taxon>
    </lineage>
</organism>
<protein>
    <submittedName>
        <fullName evidence="2">Uncharacterized protein</fullName>
    </submittedName>
</protein>
<name>A0A8J6B3M4_9EUKA</name>
<keyword evidence="3" id="KW-1185">Reference proteome</keyword>
<feature type="compositionally biased region" description="Low complexity" evidence="1">
    <location>
        <begin position="86"/>
        <end position="96"/>
    </location>
</feature>
<dbReference type="EMBL" id="JAHDYR010000038">
    <property type="protein sequence ID" value="KAG9392279.1"/>
    <property type="molecule type" value="Genomic_DNA"/>
</dbReference>
<feature type="compositionally biased region" description="Gly residues" evidence="1">
    <location>
        <begin position="76"/>
        <end position="85"/>
    </location>
</feature>
<evidence type="ECO:0000256" key="1">
    <source>
        <dbReference type="SAM" id="MobiDB-lite"/>
    </source>
</evidence>
<sequence length="134" mass="14148">MPSIHNNKSTSTPTSVASLESLIATLSKLPPLKPSAQALLDRARSILTSGPPTVHERRARGWRGAPGCPAHAEPGRGVGVSGGWRGQPRPRGQGCWRRLKRGFHTIPRCTTRSARLSPPRPSASGSSAASSSSR</sequence>
<comment type="caution">
    <text evidence="2">The sequence shown here is derived from an EMBL/GenBank/DDBJ whole genome shotgun (WGS) entry which is preliminary data.</text>
</comment>
<dbReference type="AlphaFoldDB" id="A0A8J6B3M4"/>
<gene>
    <name evidence="2" type="ORF">J8273_5268</name>
</gene>
<evidence type="ECO:0000313" key="2">
    <source>
        <dbReference type="EMBL" id="KAG9392279.1"/>
    </source>
</evidence>
<feature type="region of interest" description="Disordered" evidence="1">
    <location>
        <begin position="48"/>
        <end position="134"/>
    </location>
</feature>
<dbReference type="Proteomes" id="UP000717585">
    <property type="component" value="Unassembled WGS sequence"/>
</dbReference>
<reference evidence="2" key="1">
    <citation type="submission" date="2021-05" db="EMBL/GenBank/DDBJ databases">
        <title>A free-living protist that lacks canonical eukaryotic 1 DNA replication and segregation systems.</title>
        <authorList>
            <person name="Salas-Leiva D.E."/>
            <person name="Tromer E.C."/>
            <person name="Curtis B.A."/>
            <person name="Jerlstrom-Hultqvist J."/>
            <person name="Kolisko M."/>
            <person name="Yi Z."/>
            <person name="Salas-Leiva J.S."/>
            <person name="Gallot-Lavallee L."/>
            <person name="Kops G.J.P.L."/>
            <person name="Archibald J.M."/>
            <person name="Simpson A.G.B."/>
            <person name="Roger A.J."/>
        </authorList>
    </citation>
    <scope>NUCLEOTIDE SEQUENCE</scope>
    <source>
        <strain evidence="2">BICM</strain>
    </source>
</reference>
<accession>A0A8J6B3M4</accession>
<evidence type="ECO:0000313" key="3">
    <source>
        <dbReference type="Proteomes" id="UP000717585"/>
    </source>
</evidence>
<feature type="compositionally biased region" description="Low complexity" evidence="1">
    <location>
        <begin position="112"/>
        <end position="134"/>
    </location>
</feature>